<keyword evidence="9 11" id="KW-1133">Transmembrane helix</keyword>
<dbReference type="InterPro" id="IPR017871">
    <property type="entry name" value="ABC_transporter-like_CS"/>
</dbReference>
<dbReference type="RefSeq" id="WP_142840629.1">
    <property type="nucleotide sequence ID" value="NZ_SGNY01000002.1"/>
</dbReference>
<feature type="transmembrane region" description="Helical" evidence="11">
    <location>
        <begin position="264"/>
        <end position="284"/>
    </location>
</feature>
<gene>
    <name evidence="14" type="ORF">EXN68_09935</name>
</gene>
<feature type="transmembrane region" description="Helical" evidence="11">
    <location>
        <begin position="38"/>
        <end position="69"/>
    </location>
</feature>
<dbReference type="GO" id="GO:0016887">
    <property type="term" value="F:ATP hydrolysis activity"/>
    <property type="evidence" value="ECO:0007669"/>
    <property type="project" value="InterPro"/>
</dbReference>
<evidence type="ECO:0000256" key="8">
    <source>
        <dbReference type="ARBA" id="ARBA00022840"/>
    </source>
</evidence>
<dbReference type="SUPFAM" id="SSF90123">
    <property type="entry name" value="ABC transporter transmembrane region"/>
    <property type="match status" value="1"/>
</dbReference>
<dbReference type="Pfam" id="PF00664">
    <property type="entry name" value="ABC_membrane"/>
    <property type="match status" value="1"/>
</dbReference>
<evidence type="ECO:0000256" key="10">
    <source>
        <dbReference type="ARBA" id="ARBA00023136"/>
    </source>
</evidence>
<feature type="transmembrane region" description="Helical" evidence="11">
    <location>
        <begin position="179"/>
        <end position="197"/>
    </location>
</feature>
<evidence type="ECO:0000256" key="9">
    <source>
        <dbReference type="ARBA" id="ARBA00022989"/>
    </source>
</evidence>
<dbReference type="OrthoDB" id="9806127at2"/>
<keyword evidence="4" id="KW-1003">Cell membrane</keyword>
<keyword evidence="7" id="KW-0547">Nucleotide-binding</keyword>
<dbReference type="SUPFAM" id="SSF52540">
    <property type="entry name" value="P-loop containing nucleoside triphosphate hydrolases"/>
    <property type="match status" value="1"/>
</dbReference>
<evidence type="ECO:0000313" key="14">
    <source>
        <dbReference type="EMBL" id="TRB01771.1"/>
    </source>
</evidence>
<dbReference type="InterPro" id="IPR039421">
    <property type="entry name" value="Type_1_exporter"/>
</dbReference>
<accession>A0A546XLY1</accession>
<dbReference type="PROSITE" id="PS50929">
    <property type="entry name" value="ABC_TM1F"/>
    <property type="match status" value="1"/>
</dbReference>
<dbReference type="EMBL" id="SGNY01000002">
    <property type="protein sequence ID" value="TRB01771.1"/>
    <property type="molecule type" value="Genomic_DNA"/>
</dbReference>
<comment type="caution">
    <text evidence="14">The sequence shown here is derived from an EMBL/GenBank/DDBJ whole genome shotgun (WGS) entry which is preliminary data.</text>
</comment>
<keyword evidence="10 11" id="KW-0472">Membrane</keyword>
<comment type="similarity">
    <text evidence="2">Belongs to the ABC transporter superfamily.</text>
</comment>
<dbReference type="InterPro" id="IPR011527">
    <property type="entry name" value="ABC1_TM_dom"/>
</dbReference>
<keyword evidence="3" id="KW-0813">Transport</keyword>
<evidence type="ECO:0000256" key="5">
    <source>
        <dbReference type="ARBA" id="ARBA00022597"/>
    </source>
</evidence>
<dbReference type="InterPro" id="IPR003593">
    <property type="entry name" value="AAA+_ATPase"/>
</dbReference>
<evidence type="ECO:0000256" key="1">
    <source>
        <dbReference type="ARBA" id="ARBA00004651"/>
    </source>
</evidence>
<evidence type="ECO:0000256" key="4">
    <source>
        <dbReference type="ARBA" id="ARBA00022475"/>
    </source>
</evidence>
<dbReference type="AlphaFoldDB" id="A0A546XLY1"/>
<evidence type="ECO:0000256" key="2">
    <source>
        <dbReference type="ARBA" id="ARBA00005417"/>
    </source>
</evidence>
<dbReference type="InterPro" id="IPR027417">
    <property type="entry name" value="P-loop_NTPase"/>
</dbReference>
<name>A0A546XLY1_RHIRH</name>
<protein>
    <submittedName>
        <fullName evidence="14">ABC transporter ATP-binding protein</fullName>
    </submittedName>
</protein>
<sequence>MAKNALGDMPEEAGQGDDVAGGGAAGHLWRLTEGYRGWMGIVIAASILSAVLETAVAVLVALAVAALIAGDRDGAIFWSAGLLGSVVLSCLLQMVSNLLSHRVAIDVQAQTRLAIGRKLWSTPLGALQRFEAAEIRRTLMEDVERIEDGIAHLIPDLVAVMIAPLAIGIAMLFLDWRLAIAAFLPVLAGFIAFSMILRHDRGLSRRFVAAQTAVDAALQEAIRMVPVIKAYGIGPGDLRRAEASFQEVDDVVGRWLTFSASSNNWFFLAITSTLLIVAPLGLWLHPLPDGYSVLVFFLLASFTLSSLGARLFGAMGRLRIQQASLARVDALLRLPDLPIIQDRPQNGQDIRFEKLGFAYEDGFALEDIDLDIKTGQSVAFVGPSGSGKSTLARLLLRFFDPDIGRITLGGRDIRSFPQHELARQFAPVFQESFLFSQTIRANIALGRPGATQDEIVEAARLAQADSFIMALPEGYNTILDRGEGLSGGQKQRIAIARAILKDAPILVLDEATAYLDPDSQHEIQQALDALAKGRTVIAIAHRLSSVCGFDHIVYLENGRIMEQGDHDTLLALDGAYARQWRSHTAARSFVLENGRVR</sequence>
<dbReference type="PANTHER" id="PTHR24221">
    <property type="entry name" value="ATP-BINDING CASSETTE SUB-FAMILY B"/>
    <property type="match status" value="1"/>
</dbReference>
<organism evidence="14 15">
    <name type="scientific">Rhizobium rhizogenes</name>
    <name type="common">Agrobacterium rhizogenes</name>
    <dbReference type="NCBI Taxonomy" id="359"/>
    <lineage>
        <taxon>Bacteria</taxon>
        <taxon>Pseudomonadati</taxon>
        <taxon>Pseudomonadota</taxon>
        <taxon>Alphaproteobacteria</taxon>
        <taxon>Hyphomicrobiales</taxon>
        <taxon>Rhizobiaceae</taxon>
        <taxon>Rhizobium/Agrobacterium group</taxon>
        <taxon>Rhizobium</taxon>
    </lineage>
</organism>
<dbReference type="GO" id="GO:0140359">
    <property type="term" value="F:ABC-type transporter activity"/>
    <property type="evidence" value="ECO:0007669"/>
    <property type="project" value="InterPro"/>
</dbReference>
<keyword evidence="8 14" id="KW-0067">ATP-binding</keyword>
<dbReference type="Pfam" id="PF00005">
    <property type="entry name" value="ABC_tran"/>
    <property type="match status" value="1"/>
</dbReference>
<evidence type="ECO:0000256" key="3">
    <source>
        <dbReference type="ARBA" id="ARBA00022448"/>
    </source>
</evidence>
<feature type="transmembrane region" description="Helical" evidence="11">
    <location>
        <begin position="75"/>
        <end position="95"/>
    </location>
</feature>
<keyword evidence="5" id="KW-0762">Sugar transport</keyword>
<feature type="transmembrane region" description="Helical" evidence="11">
    <location>
        <begin position="290"/>
        <end position="312"/>
    </location>
</feature>
<dbReference type="InterPro" id="IPR003439">
    <property type="entry name" value="ABC_transporter-like_ATP-bd"/>
</dbReference>
<keyword evidence="6 11" id="KW-0812">Transmembrane</keyword>
<feature type="domain" description="ABC transporter" evidence="12">
    <location>
        <begin position="350"/>
        <end position="582"/>
    </location>
</feature>
<evidence type="ECO:0000259" key="12">
    <source>
        <dbReference type="PROSITE" id="PS50893"/>
    </source>
</evidence>
<dbReference type="InterPro" id="IPR036640">
    <property type="entry name" value="ABC1_TM_sf"/>
</dbReference>
<dbReference type="Proteomes" id="UP000315434">
    <property type="component" value="Unassembled WGS sequence"/>
</dbReference>
<dbReference type="PROSITE" id="PS00211">
    <property type="entry name" value="ABC_TRANSPORTER_1"/>
    <property type="match status" value="1"/>
</dbReference>
<dbReference type="FunFam" id="3.40.50.300:FF:000221">
    <property type="entry name" value="Multidrug ABC transporter ATP-binding protein"/>
    <property type="match status" value="1"/>
</dbReference>
<dbReference type="GO" id="GO:0005886">
    <property type="term" value="C:plasma membrane"/>
    <property type="evidence" value="ECO:0007669"/>
    <property type="project" value="UniProtKB-SubCell"/>
</dbReference>
<dbReference type="Gene3D" id="1.20.1560.10">
    <property type="entry name" value="ABC transporter type 1, transmembrane domain"/>
    <property type="match status" value="1"/>
</dbReference>
<evidence type="ECO:0000256" key="6">
    <source>
        <dbReference type="ARBA" id="ARBA00022692"/>
    </source>
</evidence>
<dbReference type="PROSITE" id="PS50893">
    <property type="entry name" value="ABC_TRANSPORTER_2"/>
    <property type="match status" value="1"/>
</dbReference>
<feature type="transmembrane region" description="Helical" evidence="11">
    <location>
        <begin position="153"/>
        <end position="173"/>
    </location>
</feature>
<reference evidence="14 15" key="1">
    <citation type="journal article" date="2019" name="Appl. Microbiol. Biotechnol.">
        <title>Differential efficiency of wild type rhizogenic strains for rol gene transformation of plants.</title>
        <authorList>
            <person name="Desmet S."/>
            <person name="De Keyser E."/>
            <person name="Van Vaerenbergh J."/>
            <person name="Baeyen S."/>
            <person name="Van Huylenbroeck J."/>
            <person name="Geelen D."/>
            <person name="Dhooghe E."/>
        </authorList>
    </citation>
    <scope>NUCLEOTIDE SEQUENCE [LARGE SCALE GENOMIC DNA]</scope>
    <source>
        <strain evidence="14 15">GBBC3284</strain>
    </source>
</reference>
<comment type="subcellular location">
    <subcellularLocation>
        <location evidence="1">Cell membrane</location>
        <topology evidence="1">Multi-pass membrane protein</topology>
    </subcellularLocation>
</comment>
<dbReference type="Gene3D" id="3.40.50.300">
    <property type="entry name" value="P-loop containing nucleotide triphosphate hydrolases"/>
    <property type="match status" value="1"/>
</dbReference>
<evidence type="ECO:0000256" key="11">
    <source>
        <dbReference type="SAM" id="Phobius"/>
    </source>
</evidence>
<dbReference type="SMART" id="SM00382">
    <property type="entry name" value="AAA"/>
    <property type="match status" value="1"/>
</dbReference>
<proteinExistence type="inferred from homology"/>
<feature type="domain" description="ABC transmembrane type-1" evidence="13">
    <location>
        <begin position="41"/>
        <end position="284"/>
    </location>
</feature>
<evidence type="ECO:0000313" key="15">
    <source>
        <dbReference type="Proteomes" id="UP000315434"/>
    </source>
</evidence>
<dbReference type="GO" id="GO:0005524">
    <property type="term" value="F:ATP binding"/>
    <property type="evidence" value="ECO:0007669"/>
    <property type="project" value="UniProtKB-KW"/>
</dbReference>
<evidence type="ECO:0000259" key="13">
    <source>
        <dbReference type="PROSITE" id="PS50929"/>
    </source>
</evidence>
<dbReference type="PANTHER" id="PTHR24221:SF654">
    <property type="entry name" value="ATP-BINDING CASSETTE SUB-FAMILY B MEMBER 6"/>
    <property type="match status" value="1"/>
</dbReference>
<evidence type="ECO:0000256" key="7">
    <source>
        <dbReference type="ARBA" id="ARBA00022741"/>
    </source>
</evidence>